<proteinExistence type="predicted"/>
<name>A0ABW8DBF1_9GAMM</name>
<dbReference type="EMBL" id="JBGORX010000004">
    <property type="protein sequence ID" value="MFJ1269156.1"/>
    <property type="molecule type" value="Genomic_DNA"/>
</dbReference>
<gene>
    <name evidence="1" type="ORF">ACD661_11360</name>
</gene>
<dbReference type="Proteomes" id="UP001615550">
    <property type="component" value="Unassembled WGS sequence"/>
</dbReference>
<accession>A0ABW8DBF1</accession>
<keyword evidence="2" id="KW-1185">Reference proteome</keyword>
<dbReference type="PROSITE" id="PS51257">
    <property type="entry name" value="PROKAR_LIPOPROTEIN"/>
    <property type="match status" value="1"/>
</dbReference>
<sequence>MFDFFKFGNNNRGMIKAGAQGALIGIACSLNQMIDCEEHPLPAAGVLVSLVALHLYLCTLSSTPNVIYKESQPGTAEKENGFYLIEDNSQKLKI</sequence>
<evidence type="ECO:0000313" key="1">
    <source>
        <dbReference type="EMBL" id="MFJ1269156.1"/>
    </source>
</evidence>
<organism evidence="1 2">
    <name type="scientific">Legionella lytica</name>
    <dbReference type="NCBI Taxonomy" id="96232"/>
    <lineage>
        <taxon>Bacteria</taxon>
        <taxon>Pseudomonadati</taxon>
        <taxon>Pseudomonadota</taxon>
        <taxon>Gammaproteobacteria</taxon>
        <taxon>Legionellales</taxon>
        <taxon>Legionellaceae</taxon>
        <taxon>Legionella</taxon>
    </lineage>
</organism>
<protein>
    <recommendedName>
        <fullName evidence="3">Transmembrane protein</fullName>
    </recommendedName>
</protein>
<evidence type="ECO:0008006" key="3">
    <source>
        <dbReference type="Google" id="ProtNLM"/>
    </source>
</evidence>
<evidence type="ECO:0000313" key="2">
    <source>
        <dbReference type="Proteomes" id="UP001615550"/>
    </source>
</evidence>
<comment type="caution">
    <text evidence="1">The sequence shown here is derived from an EMBL/GenBank/DDBJ whole genome shotgun (WGS) entry which is preliminary data.</text>
</comment>
<dbReference type="RefSeq" id="WP_400187981.1">
    <property type="nucleotide sequence ID" value="NZ_JBGORX010000004.1"/>
</dbReference>
<reference evidence="1 2" key="1">
    <citation type="submission" date="2024-08" db="EMBL/GenBank/DDBJ databases">
        <title>Draft Genome Sequence of Legionella lytica strain DSB2004, Isolated From a Fire Sprinkler System.</title>
        <authorList>
            <person name="Everhart A.D."/>
            <person name="Kidane D.T."/>
            <person name="Farone A.L."/>
            <person name="Farone M.B."/>
        </authorList>
    </citation>
    <scope>NUCLEOTIDE SEQUENCE [LARGE SCALE GENOMIC DNA]</scope>
    <source>
        <strain evidence="1 2">DSB2004</strain>
    </source>
</reference>